<dbReference type="PANTHER" id="PTHR12151">
    <property type="entry name" value="ELECTRON TRANSPORT PROTIN SCO1/SENC FAMILY MEMBER"/>
    <property type="match status" value="1"/>
</dbReference>
<keyword evidence="5" id="KW-0472">Membrane</keyword>
<name>A0A0U9HB87_9BACI</name>
<dbReference type="EMBL" id="BBXV01000088">
    <property type="protein sequence ID" value="GAQ19959.1"/>
    <property type="molecule type" value="Genomic_DNA"/>
</dbReference>
<evidence type="ECO:0000259" key="6">
    <source>
        <dbReference type="PROSITE" id="PS51352"/>
    </source>
</evidence>
<dbReference type="PROSITE" id="PS51352">
    <property type="entry name" value="THIOREDOXIN_2"/>
    <property type="match status" value="1"/>
</dbReference>
<evidence type="ECO:0000313" key="7">
    <source>
        <dbReference type="EMBL" id="GAQ19959.1"/>
    </source>
</evidence>
<dbReference type="InterPro" id="IPR003782">
    <property type="entry name" value="SCO1/SenC"/>
</dbReference>
<comment type="similarity">
    <text evidence="1">Belongs to the SCO1/2 family.</text>
</comment>
<dbReference type="GO" id="GO:0046872">
    <property type="term" value="F:metal ion binding"/>
    <property type="evidence" value="ECO:0007669"/>
    <property type="project" value="UniProtKB-KW"/>
</dbReference>
<keyword evidence="2 3" id="KW-0186">Copper</keyword>
<evidence type="ECO:0000256" key="4">
    <source>
        <dbReference type="PIRSR" id="PIRSR603782-2"/>
    </source>
</evidence>
<evidence type="ECO:0000313" key="8">
    <source>
        <dbReference type="Proteomes" id="UP000052946"/>
    </source>
</evidence>
<dbReference type="OrthoDB" id="9811998at2"/>
<keyword evidence="4" id="KW-1015">Disulfide bond</keyword>
<reference evidence="7 8" key="2">
    <citation type="journal article" date="2016" name="Genome Announc.">
        <title>Draft Genome Sequence of Oceanobacillus picturae Heshi-B3, Isolated from Fermented Rice Bran in a Traditional Japanese Seafood Dish.</title>
        <authorList>
            <person name="Akuzawa S."/>
            <person name="Nagaoka J."/>
            <person name="Kanekatsu M."/>
            <person name="Kanesaki Y."/>
            <person name="Suzuki T."/>
        </authorList>
    </citation>
    <scope>NUCLEOTIDE SEQUENCE [LARGE SCALE GENOMIC DNA]</scope>
    <source>
        <strain evidence="7 8">Heshi-B3</strain>
    </source>
</reference>
<keyword evidence="5" id="KW-1133">Transmembrane helix</keyword>
<accession>A0A0U9HB87</accession>
<evidence type="ECO:0000256" key="5">
    <source>
        <dbReference type="SAM" id="Phobius"/>
    </source>
</evidence>
<dbReference type="AlphaFoldDB" id="A0A0U9HB87"/>
<sequence>MKKTGKLLLLFLIIAGFFLVYWLWPNNDGLPILDQVNAFELDDVHGDIFESTNGKVKLVAFFFTDCPDICPLTMVDFRELQTMLKEEELFGSEVELVSITLDPANDLPDVITDYAAGFQADTKGWKWLRGTPEKTKQIANDFQMQYEIEDDTVLYHSTTMYLLDENNKIRALYDMAVFDKPVKKDDIIEDIVLLTDN</sequence>
<dbReference type="CDD" id="cd02968">
    <property type="entry name" value="SCO"/>
    <property type="match status" value="1"/>
</dbReference>
<dbReference type="Pfam" id="PF02630">
    <property type="entry name" value="SCO1-SenC"/>
    <property type="match status" value="1"/>
</dbReference>
<comment type="caution">
    <text evidence="7">The sequence shown here is derived from an EMBL/GenBank/DDBJ whole genome shotgun (WGS) entry which is preliminary data.</text>
</comment>
<dbReference type="Gene3D" id="3.40.30.10">
    <property type="entry name" value="Glutaredoxin"/>
    <property type="match status" value="1"/>
</dbReference>
<reference evidence="8" key="1">
    <citation type="submission" date="2015-07" db="EMBL/GenBank/DDBJ databases">
        <title>Draft Genome Sequence of Oceanobacillus picturae Heshi-B3 that Was Isolated from Fermented Rice Bran with Aging Salted Mackerel, Which Was Named Heshiko as Traditional Fermented Seafood in Japan.</title>
        <authorList>
            <person name="Akuzawa S."/>
            <person name="Nakagawa J."/>
            <person name="Kanekatsu T."/>
            <person name="Kanesaki Y."/>
            <person name="Suzuki T."/>
        </authorList>
    </citation>
    <scope>NUCLEOTIDE SEQUENCE [LARGE SCALE GENOMIC DNA]</scope>
    <source>
        <strain evidence="8">Heshi-B3</strain>
    </source>
</reference>
<evidence type="ECO:0000256" key="1">
    <source>
        <dbReference type="ARBA" id="ARBA00010996"/>
    </source>
</evidence>
<feature type="transmembrane region" description="Helical" evidence="5">
    <location>
        <begin position="7"/>
        <end position="24"/>
    </location>
</feature>
<feature type="disulfide bond" description="Redox-active" evidence="4">
    <location>
        <begin position="66"/>
        <end position="70"/>
    </location>
</feature>
<evidence type="ECO:0000256" key="3">
    <source>
        <dbReference type="PIRSR" id="PIRSR603782-1"/>
    </source>
</evidence>
<dbReference type="Proteomes" id="UP000052946">
    <property type="component" value="Unassembled WGS sequence"/>
</dbReference>
<keyword evidence="3" id="KW-0479">Metal-binding</keyword>
<feature type="binding site" evidence="3">
    <location>
        <position position="70"/>
    </location>
    <ligand>
        <name>Cu cation</name>
        <dbReference type="ChEBI" id="CHEBI:23378"/>
    </ligand>
</feature>
<dbReference type="PANTHER" id="PTHR12151:SF25">
    <property type="entry name" value="LINALOOL DEHYDRATASE_ISOMERASE DOMAIN-CONTAINING PROTEIN"/>
    <property type="match status" value="1"/>
</dbReference>
<evidence type="ECO:0000256" key="2">
    <source>
        <dbReference type="ARBA" id="ARBA00023008"/>
    </source>
</evidence>
<feature type="domain" description="Thioredoxin" evidence="6">
    <location>
        <begin position="30"/>
        <end position="196"/>
    </location>
</feature>
<keyword evidence="5" id="KW-0812">Transmembrane</keyword>
<dbReference type="InterPro" id="IPR036249">
    <property type="entry name" value="Thioredoxin-like_sf"/>
</dbReference>
<dbReference type="InterPro" id="IPR013766">
    <property type="entry name" value="Thioredoxin_domain"/>
</dbReference>
<dbReference type="SUPFAM" id="SSF52833">
    <property type="entry name" value="Thioredoxin-like"/>
    <property type="match status" value="1"/>
</dbReference>
<gene>
    <name evidence="7" type="ORF">OPHB3_3945</name>
</gene>
<feature type="binding site" evidence="3">
    <location>
        <position position="156"/>
    </location>
    <ligand>
        <name>Cu cation</name>
        <dbReference type="ChEBI" id="CHEBI:23378"/>
    </ligand>
</feature>
<organism evidence="7 8">
    <name type="scientific">Oceanobacillus picturae</name>
    <dbReference type="NCBI Taxonomy" id="171693"/>
    <lineage>
        <taxon>Bacteria</taxon>
        <taxon>Bacillati</taxon>
        <taxon>Bacillota</taxon>
        <taxon>Bacilli</taxon>
        <taxon>Bacillales</taxon>
        <taxon>Bacillaceae</taxon>
        <taxon>Oceanobacillus</taxon>
    </lineage>
</organism>
<protein>
    <submittedName>
        <fullName evidence="7">Electron transport protein SCO1/SenC</fullName>
    </submittedName>
</protein>
<proteinExistence type="inferred from homology"/>
<dbReference type="RefSeq" id="WP_058951441.1">
    <property type="nucleotide sequence ID" value="NZ_BBXV01000088.1"/>
</dbReference>
<feature type="binding site" evidence="3">
    <location>
        <position position="66"/>
    </location>
    <ligand>
        <name>Cu cation</name>
        <dbReference type="ChEBI" id="CHEBI:23378"/>
    </ligand>
</feature>